<sequence>MDGYIETYLVNETSDDVWFDQFRILSTGPLLVQETHYDPWGVELTGLGYQYGGIKVNPYLYNEG</sequence>
<dbReference type="EMBL" id="QUNF01000054">
    <property type="protein sequence ID" value="REG76885.1"/>
    <property type="molecule type" value="Genomic_DNA"/>
</dbReference>
<dbReference type="RefSeq" id="WP_140160669.1">
    <property type="nucleotide sequence ID" value="NZ_MSSW01000120.1"/>
</dbReference>
<dbReference type="AlphaFoldDB" id="A0A3E0D425"/>
<dbReference type="Proteomes" id="UP000256405">
    <property type="component" value="Unassembled WGS sequence"/>
</dbReference>
<evidence type="ECO:0000313" key="2">
    <source>
        <dbReference type="Proteomes" id="UP000256405"/>
    </source>
</evidence>
<comment type="caution">
    <text evidence="1">The sequence shown here is derived from an EMBL/GenBank/DDBJ whole genome shotgun (WGS) entry which is preliminary data.</text>
</comment>
<accession>A0A3E0D425</accession>
<gene>
    <name evidence="1" type="ORF">C8N25_1543</name>
</gene>
<reference evidence="1 2" key="1">
    <citation type="submission" date="2018-08" db="EMBL/GenBank/DDBJ databases">
        <title>Genomic Encyclopedia of Archaeal and Bacterial Type Strains, Phase II (KMG-II): from individual species to whole genera.</title>
        <authorList>
            <person name="Goeker M."/>
        </authorList>
    </citation>
    <scope>NUCLEOTIDE SEQUENCE [LARGE SCALE GENOMIC DNA]</scope>
    <source>
        <strain evidence="1 2">DSM 15986</strain>
    </source>
</reference>
<proteinExistence type="predicted"/>
<dbReference type="OrthoDB" id="667524at2"/>
<organism evidence="1 2">
    <name type="scientific">Algoriphagus antarcticus</name>
    <dbReference type="NCBI Taxonomy" id="238540"/>
    <lineage>
        <taxon>Bacteria</taxon>
        <taxon>Pseudomonadati</taxon>
        <taxon>Bacteroidota</taxon>
        <taxon>Cytophagia</taxon>
        <taxon>Cytophagales</taxon>
        <taxon>Cyclobacteriaceae</taxon>
        <taxon>Algoriphagus</taxon>
    </lineage>
</organism>
<protein>
    <submittedName>
        <fullName evidence="1">Uncharacterized protein</fullName>
    </submittedName>
</protein>
<name>A0A3E0D425_9BACT</name>
<evidence type="ECO:0000313" key="1">
    <source>
        <dbReference type="EMBL" id="REG76885.1"/>
    </source>
</evidence>
<keyword evidence="2" id="KW-1185">Reference proteome</keyword>